<name>A0ABR1BHE1_POLSC</name>
<evidence type="ECO:0008006" key="7">
    <source>
        <dbReference type="Google" id="ProtNLM"/>
    </source>
</evidence>
<evidence type="ECO:0000256" key="1">
    <source>
        <dbReference type="ARBA" id="ARBA00004123"/>
    </source>
</evidence>
<dbReference type="InterPro" id="IPR024132">
    <property type="entry name" value="Akirin"/>
</dbReference>
<evidence type="ECO:0000313" key="6">
    <source>
        <dbReference type="Proteomes" id="UP001359485"/>
    </source>
</evidence>
<comment type="caution">
    <text evidence="5">The sequence shown here is derived from an EMBL/GenBank/DDBJ whole genome shotgun (WGS) entry which is preliminary data.</text>
</comment>
<evidence type="ECO:0000256" key="2">
    <source>
        <dbReference type="ARBA" id="ARBA00005625"/>
    </source>
</evidence>
<proteinExistence type="inferred from homology"/>
<reference evidence="5 6" key="1">
    <citation type="submission" date="2023-09" db="EMBL/GenBank/DDBJ databases">
        <title>Genomes of two closely related lineages of the louse Polyplax serrata with different host specificities.</title>
        <authorList>
            <person name="Martinu J."/>
            <person name="Tarabai H."/>
            <person name="Stefka J."/>
            <person name="Hypsa V."/>
        </authorList>
    </citation>
    <scope>NUCLEOTIDE SEQUENCE [LARGE SCALE GENOMIC DNA]</scope>
    <source>
        <strain evidence="5">98ZLc_SE</strain>
    </source>
</reference>
<evidence type="ECO:0000313" key="5">
    <source>
        <dbReference type="EMBL" id="KAK6642199.1"/>
    </source>
</evidence>
<dbReference type="EMBL" id="JAWJWF010000001">
    <property type="protein sequence ID" value="KAK6642199.1"/>
    <property type="molecule type" value="Genomic_DNA"/>
</dbReference>
<keyword evidence="6" id="KW-1185">Reference proteome</keyword>
<comment type="similarity">
    <text evidence="2">Belongs to the akirin family.</text>
</comment>
<dbReference type="PANTHER" id="PTHR13293">
    <property type="entry name" value="AKIRIN-RELATED"/>
    <property type="match status" value="1"/>
</dbReference>
<accession>A0ABR1BHE1</accession>
<comment type="subcellular location">
    <subcellularLocation>
        <location evidence="1">Nucleus</location>
    </subcellularLocation>
</comment>
<feature type="region of interest" description="Disordered" evidence="4">
    <location>
        <begin position="1"/>
        <end position="114"/>
    </location>
</feature>
<organism evidence="5 6">
    <name type="scientific">Polyplax serrata</name>
    <name type="common">Common mouse louse</name>
    <dbReference type="NCBI Taxonomy" id="468196"/>
    <lineage>
        <taxon>Eukaryota</taxon>
        <taxon>Metazoa</taxon>
        <taxon>Ecdysozoa</taxon>
        <taxon>Arthropoda</taxon>
        <taxon>Hexapoda</taxon>
        <taxon>Insecta</taxon>
        <taxon>Pterygota</taxon>
        <taxon>Neoptera</taxon>
        <taxon>Paraneoptera</taxon>
        <taxon>Psocodea</taxon>
        <taxon>Troctomorpha</taxon>
        <taxon>Phthiraptera</taxon>
        <taxon>Anoplura</taxon>
        <taxon>Polyplacidae</taxon>
        <taxon>Polyplax</taxon>
    </lineage>
</organism>
<evidence type="ECO:0000256" key="4">
    <source>
        <dbReference type="SAM" id="MobiDB-lite"/>
    </source>
</evidence>
<evidence type="ECO:0000256" key="3">
    <source>
        <dbReference type="ARBA" id="ARBA00023242"/>
    </source>
</evidence>
<sequence>MACATLKRSWEFDPVHSPGRPNKRPRCTPMCVSPTSSSPPPAKKSIFDAPKMTPDEMAASIRYEIERLKRRGHRNIDHGSSMSMSPSHSEGSNSDSEGMPMSPDPSHNDGSSSHISNIKKETLFTYKQVQQICSRIVREREDQLRQEYDEILNSKLSEQYDTFLKFSRDQIQRHFSPDNTPSSIRRTDGGVMLTIKRLRTVDCFRAGNIESDDDDDDDDDDEGGDDDNDNKMRK</sequence>
<keyword evidence="3" id="KW-0539">Nucleus</keyword>
<gene>
    <name evidence="5" type="ORF">RUM44_013922</name>
</gene>
<protein>
    <recommendedName>
        <fullName evidence="7">Akirin</fullName>
    </recommendedName>
</protein>
<dbReference type="PANTHER" id="PTHR13293:SF6">
    <property type="entry name" value="AKIRIN-RELATED"/>
    <property type="match status" value="1"/>
</dbReference>
<feature type="compositionally biased region" description="Acidic residues" evidence="4">
    <location>
        <begin position="210"/>
        <end position="228"/>
    </location>
</feature>
<dbReference type="Proteomes" id="UP001359485">
    <property type="component" value="Unassembled WGS sequence"/>
</dbReference>
<feature type="region of interest" description="Disordered" evidence="4">
    <location>
        <begin position="207"/>
        <end position="234"/>
    </location>
</feature>
<feature type="compositionally biased region" description="Low complexity" evidence="4">
    <location>
        <begin position="78"/>
        <end position="94"/>
    </location>
</feature>